<reference evidence="2 3" key="1">
    <citation type="submission" date="2020-06" db="EMBL/GenBank/DDBJ databases">
        <authorList>
            <consortium name="Wellcome Sanger Institute Data Sharing"/>
        </authorList>
    </citation>
    <scope>NUCLEOTIDE SEQUENCE [LARGE SCALE GENOMIC DNA]</scope>
</reference>
<sequence>LGSRALSHDSIFIPDDSAEKPSAEQTMSQENVSDKVRSLQVSQQYKITATHTIHMQTMDT</sequence>
<dbReference type="Ensembl" id="ENSDCDT00010050155.1">
    <property type="protein sequence ID" value="ENSDCDP00010040292.1"/>
    <property type="gene ID" value="ENSDCDG00010025758.1"/>
</dbReference>
<dbReference type="InterPro" id="IPR026713">
    <property type="entry name" value="CRACD-like"/>
</dbReference>
<reference evidence="2" key="3">
    <citation type="submission" date="2025-09" db="UniProtKB">
        <authorList>
            <consortium name="Ensembl"/>
        </authorList>
    </citation>
    <scope>IDENTIFICATION</scope>
</reference>
<dbReference type="GeneTree" id="ENSGT01030000236612"/>
<keyword evidence="3" id="KW-1185">Reference proteome</keyword>
<protein>
    <submittedName>
        <fullName evidence="2">Uncharacterized protein</fullName>
    </submittedName>
</protein>
<name>A0AAY4D466_9TELE</name>
<evidence type="ECO:0000313" key="2">
    <source>
        <dbReference type="Ensembl" id="ENSDCDP00010040292.1"/>
    </source>
</evidence>
<dbReference type="AlphaFoldDB" id="A0AAY4D466"/>
<reference evidence="2" key="2">
    <citation type="submission" date="2025-08" db="UniProtKB">
        <authorList>
            <consortium name="Ensembl"/>
        </authorList>
    </citation>
    <scope>IDENTIFICATION</scope>
</reference>
<accession>A0AAY4D466</accession>
<dbReference type="Proteomes" id="UP000694580">
    <property type="component" value="Chromosome 13"/>
</dbReference>
<dbReference type="PANTHER" id="PTHR47743">
    <property type="entry name" value="KIAA1210 / KIAA1211 FAMILY MEMBER"/>
    <property type="match status" value="1"/>
</dbReference>
<organism evidence="2 3">
    <name type="scientific">Denticeps clupeoides</name>
    <name type="common">denticle herring</name>
    <dbReference type="NCBI Taxonomy" id="299321"/>
    <lineage>
        <taxon>Eukaryota</taxon>
        <taxon>Metazoa</taxon>
        <taxon>Chordata</taxon>
        <taxon>Craniata</taxon>
        <taxon>Vertebrata</taxon>
        <taxon>Euteleostomi</taxon>
        <taxon>Actinopterygii</taxon>
        <taxon>Neopterygii</taxon>
        <taxon>Teleostei</taxon>
        <taxon>Clupei</taxon>
        <taxon>Clupeiformes</taxon>
        <taxon>Denticipitoidei</taxon>
        <taxon>Denticipitidae</taxon>
        <taxon>Denticeps</taxon>
    </lineage>
</organism>
<proteinExistence type="predicted"/>
<evidence type="ECO:0000313" key="3">
    <source>
        <dbReference type="Proteomes" id="UP000694580"/>
    </source>
</evidence>
<evidence type="ECO:0000256" key="1">
    <source>
        <dbReference type="SAM" id="MobiDB-lite"/>
    </source>
</evidence>
<feature type="region of interest" description="Disordered" evidence="1">
    <location>
        <begin position="1"/>
        <end position="34"/>
    </location>
</feature>